<protein>
    <submittedName>
        <fullName evidence="4">Uncharacterized protein</fullName>
    </submittedName>
</protein>
<dbReference type="EMBL" id="JYDR01000375">
    <property type="protein sequence ID" value="KRY64514.1"/>
    <property type="molecule type" value="Genomic_DNA"/>
</dbReference>
<dbReference type="EMBL" id="JYDS01000689">
    <property type="protein sequence ID" value="KRZ01082.1"/>
    <property type="molecule type" value="Genomic_DNA"/>
</dbReference>
<dbReference type="AlphaFoldDB" id="A0A0V1IIW7"/>
<dbReference type="Proteomes" id="UP000054826">
    <property type="component" value="Unassembled WGS sequence"/>
</dbReference>
<dbReference type="EMBL" id="JYDV01000290">
    <property type="protein sequence ID" value="KRZ22747.1"/>
    <property type="molecule type" value="Genomic_DNA"/>
</dbReference>
<organism evidence="4 7">
    <name type="scientific">Trichinella pseudospiralis</name>
    <name type="common">Parasitic roundworm</name>
    <dbReference type="NCBI Taxonomy" id="6337"/>
    <lineage>
        <taxon>Eukaryota</taxon>
        <taxon>Metazoa</taxon>
        <taxon>Ecdysozoa</taxon>
        <taxon>Nematoda</taxon>
        <taxon>Enoplea</taxon>
        <taxon>Dorylaimia</taxon>
        <taxon>Trichinellida</taxon>
        <taxon>Trichinellidae</taxon>
        <taxon>Trichinella</taxon>
    </lineage>
</organism>
<evidence type="ECO:0000313" key="5">
    <source>
        <dbReference type="Proteomes" id="UP000054632"/>
    </source>
</evidence>
<evidence type="ECO:0000313" key="4">
    <source>
        <dbReference type="EMBL" id="KRZ22747.1"/>
    </source>
</evidence>
<keyword evidence="6" id="KW-1185">Reference proteome</keyword>
<name>A0A0V1IIW7_TRIPS</name>
<proteinExistence type="predicted"/>
<evidence type="ECO:0000313" key="1">
    <source>
        <dbReference type="EMBL" id="KRY64514.1"/>
    </source>
</evidence>
<dbReference type="EMBL" id="JYDS01000605">
    <property type="protein sequence ID" value="KRZ01831.1"/>
    <property type="molecule type" value="Genomic_DNA"/>
</dbReference>
<accession>A0A0V1IIW7</accession>
<evidence type="ECO:0000313" key="2">
    <source>
        <dbReference type="EMBL" id="KRZ01082.1"/>
    </source>
</evidence>
<dbReference type="Proteomes" id="UP000054632">
    <property type="component" value="Unassembled WGS sequence"/>
</dbReference>
<evidence type="ECO:0000313" key="6">
    <source>
        <dbReference type="Proteomes" id="UP000054805"/>
    </source>
</evidence>
<evidence type="ECO:0000313" key="3">
    <source>
        <dbReference type="EMBL" id="KRZ01831.1"/>
    </source>
</evidence>
<gene>
    <name evidence="1" type="ORF">T4A_6931</name>
    <name evidence="2" type="ORF">T4B_11312</name>
    <name evidence="3" type="ORF">T4B_3330</name>
    <name evidence="4" type="ORF">T4C_9539</name>
</gene>
<comment type="caution">
    <text evidence="4">The sequence shown here is derived from an EMBL/GenBank/DDBJ whole genome shotgun (WGS) entry which is preliminary data.</text>
</comment>
<evidence type="ECO:0000313" key="7">
    <source>
        <dbReference type="Proteomes" id="UP000054826"/>
    </source>
</evidence>
<sequence>MPCPVEVGVPLWIEKWLNILSVNALTELQQFLRHCDSLSKSIKIRVSEILPQHNTSISGVDTLDKLLSSYRPLLRFIKRWWNLLTNTLNVAAW</sequence>
<dbReference type="Proteomes" id="UP000054805">
    <property type="component" value="Unassembled WGS sequence"/>
</dbReference>
<reference evidence="5 6" key="1">
    <citation type="submission" date="2015-01" db="EMBL/GenBank/DDBJ databases">
        <title>Evolution of Trichinella species and genotypes.</title>
        <authorList>
            <person name="Korhonen P.K."/>
            <person name="Edoardo P."/>
            <person name="Giuseppe L.R."/>
            <person name="Gasser R.B."/>
        </authorList>
    </citation>
    <scope>NUCLEOTIDE SEQUENCE [LARGE SCALE GENOMIC DNA]</scope>
    <source>
        <strain evidence="1">ISS13</strain>
        <strain evidence="4">ISS176</strain>
        <strain evidence="2">ISS588</strain>
    </source>
</reference>